<dbReference type="SUPFAM" id="SSF53448">
    <property type="entry name" value="Nucleotide-diphospho-sugar transferases"/>
    <property type="match status" value="1"/>
</dbReference>
<comment type="caution">
    <text evidence="2">The sequence shown here is derived from an EMBL/GenBank/DDBJ whole genome shotgun (WGS) entry which is preliminary data.</text>
</comment>
<dbReference type="InterPro" id="IPR002227">
    <property type="entry name" value="Tyrosinase_Cu-bd"/>
</dbReference>
<dbReference type="EMBL" id="JRGF01000051">
    <property type="protein sequence ID" value="KHE39185.1"/>
    <property type="molecule type" value="Genomic_DNA"/>
</dbReference>
<reference evidence="2 3" key="1">
    <citation type="submission" date="2014-09" db="EMBL/GenBank/DDBJ databases">
        <title>Alistipes sp. 627, sp. nov., a novel member of the family Rikenellaceae isolated from human faeces.</title>
        <authorList>
            <person name="Shkoporov A.N."/>
            <person name="Chaplin A.V."/>
            <person name="Motuzova O.V."/>
            <person name="Kafarskaia L.I."/>
            <person name="Khokhlova E.V."/>
            <person name="Efimov B.A."/>
        </authorList>
    </citation>
    <scope>NUCLEOTIDE SEQUENCE [LARGE SCALE GENOMIC DNA]</scope>
    <source>
        <strain evidence="2 3">627</strain>
    </source>
</reference>
<dbReference type="Gene3D" id="3.90.550.10">
    <property type="entry name" value="Spore Coat Polysaccharide Biosynthesis Protein SpsA, Chain A"/>
    <property type="match status" value="1"/>
</dbReference>
<feature type="non-terminal residue" evidence="2">
    <location>
        <position position="277"/>
    </location>
</feature>
<keyword evidence="3" id="KW-1185">Reference proteome</keyword>
<dbReference type="RefSeq" id="WP_035474698.1">
    <property type="nucleotide sequence ID" value="NZ_JRGF01000051.1"/>
</dbReference>
<dbReference type="Proteomes" id="UP000030889">
    <property type="component" value="Unassembled WGS sequence"/>
</dbReference>
<dbReference type="PANTHER" id="PTHR43179">
    <property type="entry name" value="RHAMNOSYLTRANSFERASE WBBL"/>
    <property type="match status" value="1"/>
</dbReference>
<dbReference type="InterPro" id="IPR029044">
    <property type="entry name" value="Nucleotide-diphossugar_trans"/>
</dbReference>
<feature type="domain" description="Tyrosinase copper-binding" evidence="1">
    <location>
        <begin position="187"/>
        <end position="198"/>
    </location>
</feature>
<organism evidence="2 3">
    <name type="scientific">Alistipes inops</name>
    <dbReference type="NCBI Taxonomy" id="1501391"/>
    <lineage>
        <taxon>Bacteria</taxon>
        <taxon>Pseudomonadati</taxon>
        <taxon>Bacteroidota</taxon>
        <taxon>Bacteroidia</taxon>
        <taxon>Bacteroidales</taxon>
        <taxon>Rikenellaceae</taxon>
        <taxon>Alistipes</taxon>
    </lineage>
</organism>
<evidence type="ECO:0000313" key="2">
    <source>
        <dbReference type="EMBL" id="KHE39185.1"/>
    </source>
</evidence>
<sequence length="277" mass="31983">MDVSIIIVNYNTKELTAACINSIFQYTEGVEFEVILVDNASTDGSREFFRKDTRIILIESEINLGFGRANNLGYEYSHGKYVFLLNSDTYLLNNAVKIFYDRMSVLPQTVACLGCMLSGPDGRYSHSYGDYLRWRNAWQSVLVSAFGRDDSVIRSTDLPIEGTTVPVIIGADLFIRRKVIEQEGFFDPIFFMYHEENDLQKRYGLAGYECRIVPGPEIVHLEGGSNPYKINILSTKGNFLFIKKWYSYPQYLSYRVVYALTHFPKIFIRQIPWEQRV</sequence>
<dbReference type="PROSITE" id="PS00498">
    <property type="entry name" value="TYROSINASE_2"/>
    <property type="match status" value="1"/>
</dbReference>
<dbReference type="PANTHER" id="PTHR43179:SF7">
    <property type="entry name" value="RHAMNOSYLTRANSFERASE WBBL"/>
    <property type="match status" value="1"/>
</dbReference>
<dbReference type="InterPro" id="IPR001173">
    <property type="entry name" value="Glyco_trans_2-like"/>
</dbReference>
<gene>
    <name evidence="2" type="ORF">LG35_10420</name>
</gene>
<evidence type="ECO:0000259" key="1">
    <source>
        <dbReference type="PROSITE" id="PS00498"/>
    </source>
</evidence>
<evidence type="ECO:0000313" key="3">
    <source>
        <dbReference type="Proteomes" id="UP000030889"/>
    </source>
</evidence>
<protein>
    <recommendedName>
        <fullName evidence="1">Tyrosinase copper-binding domain-containing protein</fullName>
    </recommendedName>
</protein>
<accession>A0ABR4YI02</accession>
<dbReference type="Pfam" id="PF00535">
    <property type="entry name" value="Glycos_transf_2"/>
    <property type="match status" value="1"/>
</dbReference>
<name>A0ABR4YI02_9BACT</name>
<proteinExistence type="predicted"/>
<dbReference type="CDD" id="cd04186">
    <property type="entry name" value="GT_2_like_c"/>
    <property type="match status" value="1"/>
</dbReference>